<dbReference type="CDD" id="cd13403">
    <property type="entry name" value="MLTF-like"/>
    <property type="match status" value="1"/>
</dbReference>
<feature type="domain" description="Solute-binding protein family 3/N-terminal" evidence="5">
    <location>
        <begin position="345"/>
        <end position="577"/>
    </location>
</feature>
<dbReference type="Pfam" id="PF00497">
    <property type="entry name" value="SBP_bac_3"/>
    <property type="match status" value="2"/>
</dbReference>
<accession>A0ABX7P8K1</accession>
<dbReference type="Gene3D" id="3.40.190.10">
    <property type="entry name" value="Periplasmic binding protein-like II"/>
    <property type="match status" value="4"/>
</dbReference>
<keyword evidence="2" id="KW-0732">Signal</keyword>
<comment type="subcellular location">
    <subcellularLocation>
        <location evidence="1">Cell outer membrane</location>
        <topology evidence="1">Peripheral membrane protein</topology>
    </subcellularLocation>
</comment>
<dbReference type="InterPro" id="IPR023346">
    <property type="entry name" value="Lysozyme-like_dom_sf"/>
</dbReference>
<feature type="compositionally biased region" description="Low complexity" evidence="4">
    <location>
        <begin position="83"/>
        <end position="92"/>
    </location>
</feature>
<keyword evidence="3" id="KW-0998">Cell outer membrane</keyword>
<organism evidence="6 7">
    <name type="scientific">Pyxidicoccus parkwayensis</name>
    <dbReference type="NCBI Taxonomy" id="2813578"/>
    <lineage>
        <taxon>Bacteria</taxon>
        <taxon>Pseudomonadati</taxon>
        <taxon>Myxococcota</taxon>
        <taxon>Myxococcia</taxon>
        <taxon>Myxococcales</taxon>
        <taxon>Cystobacterineae</taxon>
        <taxon>Myxococcaceae</taxon>
        <taxon>Pyxidicoccus</taxon>
    </lineage>
</organism>
<dbReference type="Pfam" id="PF01464">
    <property type="entry name" value="SLT"/>
    <property type="match status" value="1"/>
</dbReference>
<dbReference type="PANTHER" id="PTHR35936:SF32">
    <property type="entry name" value="MEMBRANE-BOUND LYTIC MUREIN TRANSGLYCOSYLASE F"/>
    <property type="match status" value="1"/>
</dbReference>
<dbReference type="SMART" id="SM00062">
    <property type="entry name" value="PBPb"/>
    <property type="match status" value="2"/>
</dbReference>
<feature type="domain" description="Solute-binding protein family 3/N-terminal" evidence="5">
    <location>
        <begin position="114"/>
        <end position="336"/>
    </location>
</feature>
<sequence>MVRARRVASGRDATGHEEGEFIVVFSSCWSPSSARWLLAAALLVTVTACKREADEPPPAPPAKPIVVEEDDPPFPEELLARSEAPTPAAAPAEPTPPPEPPFTGDLAELRKRGTLRVLVDGSEEEALPRQGMPQEQDRAWLERFAEKHGMRVELIPVASFDQLIPMLREGRGDLIAADLTVTPERAKEIAFTRPLARVNEVVVGKRGAQGLPHKPEELAGRTVHVRASSTFAATLKELAKEKAPGLVIEAVPETLDPEELAWQVSRGERPLTVVDSHLLTAMEAYNPDVEGLFPIAEGRQLAWAVRLENPALRAALDAFLIERALTEGRDQRVTVDLDGIRKRGVLRVLTRNSPVTYFLHRGEQAGFDYQMAKLAAEALKVRLEVVVPPTYEELLAWLKEGRGDVIAAALTATEERAKQVAFSMPYLYVDEVLVQKAGAGKPASLDALKGQAIHLRKSSSHFANLSALAAQHGFTLVEEPEDMDTETLIDRVARGEIPYTVTDSHILAAERVYRDDVEAAMTLPGQGTPAGKDGHYGIAFAVRKESPKLKAFLDGFVKKTYRGVEYNVARRRYFEGHRDEAPATVETALGAGEISPYDPLVQTYSARYGLDWRLMVAQMFQESRFNPKARSWVGAQGLFQVMPATGRELGFVKLEDPDQGIHAGVKYMHQLIGRIAPEIPFKQRLRFALAAYNAGLGHVLDARRIALEQGLDANRWFGNVEKAMLMLEKPKYYRRARHGFCRGTEPVKYVSEIQTRYGNYTEVVQR</sequence>
<name>A0ABX7P8K1_9BACT</name>
<feature type="region of interest" description="Disordered" evidence="4">
    <location>
        <begin position="83"/>
        <end position="106"/>
    </location>
</feature>
<keyword evidence="7" id="KW-1185">Reference proteome</keyword>
<reference evidence="6 7" key="1">
    <citation type="submission" date="2021-02" db="EMBL/GenBank/DDBJ databases">
        <title>De Novo genome assembly of isolated myxobacteria.</title>
        <authorList>
            <person name="Stevens D.C."/>
        </authorList>
    </citation>
    <scope>NUCLEOTIDE SEQUENCE [LARGE SCALE GENOMIC DNA]</scope>
    <source>
        <strain evidence="7">SCPEA02</strain>
    </source>
</reference>
<dbReference type="PANTHER" id="PTHR35936">
    <property type="entry name" value="MEMBRANE-BOUND LYTIC MUREIN TRANSGLYCOSYLASE F"/>
    <property type="match status" value="1"/>
</dbReference>
<protein>
    <submittedName>
        <fullName evidence="6">Transporter substrate-binding domain-containing protein</fullName>
    </submittedName>
</protein>
<dbReference type="InterPro" id="IPR008258">
    <property type="entry name" value="Transglycosylase_SLT_dom_1"/>
</dbReference>
<dbReference type="InterPro" id="IPR001638">
    <property type="entry name" value="Solute-binding_3/MltF_N"/>
</dbReference>
<dbReference type="SUPFAM" id="SSF53850">
    <property type="entry name" value="Periplasmic binding protein-like II"/>
    <property type="match status" value="2"/>
</dbReference>
<evidence type="ECO:0000259" key="5">
    <source>
        <dbReference type="SMART" id="SM00062"/>
    </source>
</evidence>
<gene>
    <name evidence="6" type="ORF">JY651_18735</name>
</gene>
<proteinExistence type="predicted"/>
<dbReference type="EMBL" id="CP071090">
    <property type="protein sequence ID" value="QSQ26824.1"/>
    <property type="molecule type" value="Genomic_DNA"/>
</dbReference>
<evidence type="ECO:0000256" key="1">
    <source>
        <dbReference type="ARBA" id="ARBA00004339"/>
    </source>
</evidence>
<dbReference type="CDD" id="cd01009">
    <property type="entry name" value="PBP2_YfhD_N"/>
    <property type="match status" value="2"/>
</dbReference>
<dbReference type="Gene3D" id="1.10.530.10">
    <property type="match status" value="1"/>
</dbReference>
<evidence type="ECO:0000256" key="3">
    <source>
        <dbReference type="ARBA" id="ARBA00023237"/>
    </source>
</evidence>
<keyword evidence="3" id="KW-0472">Membrane</keyword>
<evidence type="ECO:0000256" key="4">
    <source>
        <dbReference type="SAM" id="MobiDB-lite"/>
    </source>
</evidence>
<dbReference type="SUPFAM" id="SSF53955">
    <property type="entry name" value="Lysozyme-like"/>
    <property type="match status" value="1"/>
</dbReference>
<evidence type="ECO:0000256" key="2">
    <source>
        <dbReference type="ARBA" id="ARBA00022729"/>
    </source>
</evidence>
<dbReference type="Proteomes" id="UP000662747">
    <property type="component" value="Chromosome"/>
</dbReference>
<evidence type="ECO:0000313" key="7">
    <source>
        <dbReference type="Proteomes" id="UP000662747"/>
    </source>
</evidence>
<evidence type="ECO:0000313" key="6">
    <source>
        <dbReference type="EMBL" id="QSQ26824.1"/>
    </source>
</evidence>